<reference evidence="2" key="1">
    <citation type="submission" date="2021-05" db="EMBL/GenBank/DDBJ databases">
        <authorList>
            <person name="Alioto T."/>
            <person name="Alioto T."/>
            <person name="Gomez Garrido J."/>
        </authorList>
    </citation>
    <scope>NUCLEOTIDE SEQUENCE</scope>
</reference>
<feature type="region of interest" description="Disordered" evidence="1">
    <location>
        <begin position="1"/>
        <end position="32"/>
    </location>
</feature>
<dbReference type="EMBL" id="HBUE01177713">
    <property type="protein sequence ID" value="CAG6518627.1"/>
    <property type="molecule type" value="Transcribed_RNA"/>
</dbReference>
<feature type="compositionally biased region" description="Polar residues" evidence="1">
    <location>
        <begin position="116"/>
        <end position="126"/>
    </location>
</feature>
<dbReference type="EMBL" id="HBUE01283266">
    <property type="protein sequence ID" value="CAG6570169.1"/>
    <property type="molecule type" value="Transcribed_RNA"/>
</dbReference>
<evidence type="ECO:0000256" key="1">
    <source>
        <dbReference type="SAM" id="MobiDB-lite"/>
    </source>
</evidence>
<dbReference type="AlphaFoldDB" id="A0A8D8DU16"/>
<feature type="compositionally biased region" description="Basic and acidic residues" evidence="1">
    <location>
        <begin position="10"/>
        <end position="20"/>
    </location>
</feature>
<name>A0A8D8DU16_CULPI</name>
<organism evidence="2">
    <name type="scientific">Culex pipiens</name>
    <name type="common">House mosquito</name>
    <dbReference type="NCBI Taxonomy" id="7175"/>
    <lineage>
        <taxon>Eukaryota</taxon>
        <taxon>Metazoa</taxon>
        <taxon>Ecdysozoa</taxon>
        <taxon>Arthropoda</taxon>
        <taxon>Hexapoda</taxon>
        <taxon>Insecta</taxon>
        <taxon>Pterygota</taxon>
        <taxon>Neoptera</taxon>
        <taxon>Endopterygota</taxon>
        <taxon>Diptera</taxon>
        <taxon>Nematocera</taxon>
        <taxon>Culicoidea</taxon>
        <taxon>Culicidae</taxon>
        <taxon>Culicinae</taxon>
        <taxon>Culicini</taxon>
        <taxon>Culex</taxon>
        <taxon>Culex</taxon>
    </lineage>
</organism>
<accession>A0A8D8DU16</accession>
<sequence length="126" mass="14626">MPSKRVRAIFKRDHEADRGHPGSARHRSGVHRRKAWFDRPDGRFLYRRNFRLRNGHVHPRNGLNPGQHKGRRVRSDCLHQLHDHAVDFGPREAQVPLSTVPDGWLRPGHSERNGECNDTSTNQLHS</sequence>
<protein>
    <submittedName>
        <fullName evidence="2">(northern house mosquito) hypothetical protein</fullName>
    </submittedName>
</protein>
<proteinExistence type="predicted"/>
<feature type="compositionally biased region" description="Basic residues" evidence="1">
    <location>
        <begin position="23"/>
        <end position="32"/>
    </location>
</feature>
<evidence type="ECO:0000313" key="2">
    <source>
        <dbReference type="EMBL" id="CAG6518627.1"/>
    </source>
</evidence>
<feature type="region of interest" description="Disordered" evidence="1">
    <location>
        <begin position="88"/>
        <end position="126"/>
    </location>
</feature>